<dbReference type="Gene3D" id="1.10.510.10">
    <property type="entry name" value="Transferase(Phosphotransferase) domain 1"/>
    <property type="match status" value="1"/>
</dbReference>
<dbReference type="Gene3D" id="2.60.200.20">
    <property type="match status" value="1"/>
</dbReference>
<dbReference type="AlphaFoldDB" id="A0A2T1GNK7"/>
<dbReference type="OrthoDB" id="502205at2"/>
<dbReference type="PANTHER" id="PTHR24363:SF7">
    <property type="entry name" value="SERINE_THREONINE-PROTEIN KINASE-LIKE PROTEIN E"/>
    <property type="match status" value="1"/>
</dbReference>
<evidence type="ECO:0000259" key="4">
    <source>
        <dbReference type="PROSITE" id="PS50006"/>
    </source>
</evidence>
<keyword evidence="6" id="KW-0418">Kinase</keyword>
<dbReference type="Gene3D" id="3.30.200.20">
    <property type="entry name" value="Phosphorylase Kinase, domain 1"/>
    <property type="match status" value="1"/>
</dbReference>
<dbReference type="InterPro" id="IPR008984">
    <property type="entry name" value="SMAD_FHA_dom_sf"/>
</dbReference>
<dbReference type="CDD" id="cd00060">
    <property type="entry name" value="FHA"/>
    <property type="match status" value="1"/>
</dbReference>
<dbReference type="Pfam" id="PF00069">
    <property type="entry name" value="Pkinase"/>
    <property type="match status" value="1"/>
</dbReference>
<dbReference type="SMART" id="SM00220">
    <property type="entry name" value="S_TKc"/>
    <property type="match status" value="1"/>
</dbReference>
<keyword evidence="7" id="KW-1185">Reference proteome</keyword>
<dbReference type="Proteomes" id="UP000238937">
    <property type="component" value="Unassembled WGS sequence"/>
</dbReference>
<comment type="caution">
    <text evidence="6">The sequence shown here is derived from an EMBL/GenBank/DDBJ whole genome shotgun (WGS) entry which is preliminary data.</text>
</comment>
<dbReference type="SUPFAM" id="SSF49879">
    <property type="entry name" value="SMAD/FHA domain"/>
    <property type="match status" value="1"/>
</dbReference>
<dbReference type="Pfam" id="PF00498">
    <property type="entry name" value="FHA"/>
    <property type="match status" value="1"/>
</dbReference>
<evidence type="ECO:0000256" key="1">
    <source>
        <dbReference type="ARBA" id="ARBA00022741"/>
    </source>
</evidence>
<feature type="domain" description="Protein kinase" evidence="5">
    <location>
        <begin position="153"/>
        <end position="399"/>
    </location>
</feature>
<evidence type="ECO:0000256" key="2">
    <source>
        <dbReference type="ARBA" id="ARBA00022840"/>
    </source>
</evidence>
<organism evidence="6 7">
    <name type="scientific">Chamaesiphon polymorphus CCALA 037</name>
    <dbReference type="NCBI Taxonomy" id="2107692"/>
    <lineage>
        <taxon>Bacteria</taxon>
        <taxon>Bacillati</taxon>
        <taxon>Cyanobacteriota</taxon>
        <taxon>Cyanophyceae</taxon>
        <taxon>Gomontiellales</taxon>
        <taxon>Chamaesiphonaceae</taxon>
        <taxon>Chamaesiphon</taxon>
    </lineage>
</organism>
<proteinExistence type="predicted"/>
<dbReference type="SUPFAM" id="SSF56112">
    <property type="entry name" value="Protein kinase-like (PK-like)"/>
    <property type="match status" value="1"/>
</dbReference>
<keyword evidence="6" id="KW-0808">Transferase</keyword>
<dbReference type="RefSeq" id="WP_106299376.1">
    <property type="nucleotide sequence ID" value="NZ_PVWO01000004.1"/>
</dbReference>
<keyword evidence="2 3" id="KW-0067">ATP-binding</keyword>
<reference evidence="6 7" key="1">
    <citation type="submission" date="2018-03" db="EMBL/GenBank/DDBJ databases">
        <title>The ancient ancestry and fast evolution of plastids.</title>
        <authorList>
            <person name="Moore K.R."/>
            <person name="Magnabosco C."/>
            <person name="Momper L."/>
            <person name="Gold D.A."/>
            <person name="Bosak T."/>
            <person name="Fournier G.P."/>
        </authorList>
    </citation>
    <scope>NUCLEOTIDE SEQUENCE [LARGE SCALE GENOMIC DNA]</scope>
    <source>
        <strain evidence="6 7">CCALA 037</strain>
    </source>
</reference>
<dbReference type="PROSITE" id="PS50006">
    <property type="entry name" value="FHA_DOMAIN"/>
    <property type="match status" value="1"/>
</dbReference>
<evidence type="ECO:0000313" key="6">
    <source>
        <dbReference type="EMBL" id="PSB59522.1"/>
    </source>
</evidence>
<feature type="binding site" evidence="3">
    <location>
        <position position="180"/>
    </location>
    <ligand>
        <name>ATP</name>
        <dbReference type="ChEBI" id="CHEBI:30616"/>
    </ligand>
</feature>
<evidence type="ECO:0000313" key="7">
    <source>
        <dbReference type="Proteomes" id="UP000238937"/>
    </source>
</evidence>
<dbReference type="GO" id="GO:0004674">
    <property type="term" value="F:protein serine/threonine kinase activity"/>
    <property type="evidence" value="ECO:0007669"/>
    <property type="project" value="UniProtKB-KW"/>
</dbReference>
<name>A0A2T1GNK7_9CYAN</name>
<dbReference type="CDD" id="cd14014">
    <property type="entry name" value="STKc_PknB_like"/>
    <property type="match status" value="1"/>
</dbReference>
<dbReference type="EMBL" id="PVWO01000004">
    <property type="protein sequence ID" value="PSB59522.1"/>
    <property type="molecule type" value="Genomic_DNA"/>
</dbReference>
<dbReference type="PROSITE" id="PS00108">
    <property type="entry name" value="PROTEIN_KINASE_ST"/>
    <property type="match status" value="1"/>
</dbReference>
<feature type="domain" description="FHA" evidence="4">
    <location>
        <begin position="28"/>
        <end position="81"/>
    </location>
</feature>
<dbReference type="InterPro" id="IPR000719">
    <property type="entry name" value="Prot_kinase_dom"/>
</dbReference>
<dbReference type="InterPro" id="IPR008271">
    <property type="entry name" value="Ser/Thr_kinase_AS"/>
</dbReference>
<dbReference type="GO" id="GO:0005524">
    <property type="term" value="F:ATP binding"/>
    <property type="evidence" value="ECO:0007669"/>
    <property type="project" value="UniProtKB-UniRule"/>
</dbReference>
<evidence type="ECO:0000256" key="3">
    <source>
        <dbReference type="PROSITE-ProRule" id="PRU10141"/>
    </source>
</evidence>
<dbReference type="InterPro" id="IPR011009">
    <property type="entry name" value="Kinase-like_dom_sf"/>
</dbReference>
<evidence type="ECO:0000259" key="5">
    <source>
        <dbReference type="PROSITE" id="PS50011"/>
    </source>
</evidence>
<dbReference type="SMART" id="SM00240">
    <property type="entry name" value="FHA"/>
    <property type="match status" value="1"/>
</dbReference>
<dbReference type="InterPro" id="IPR017441">
    <property type="entry name" value="Protein_kinase_ATP_BS"/>
</dbReference>
<keyword evidence="1 3" id="KW-0547">Nucleotide-binding</keyword>
<protein>
    <submittedName>
        <fullName evidence="6">Serine/threonine protein kinase</fullName>
    </submittedName>
</protein>
<dbReference type="PANTHER" id="PTHR24363">
    <property type="entry name" value="SERINE/THREONINE PROTEIN KINASE"/>
    <property type="match status" value="1"/>
</dbReference>
<dbReference type="PROSITE" id="PS00107">
    <property type="entry name" value="PROTEIN_KINASE_ATP"/>
    <property type="match status" value="1"/>
</dbReference>
<keyword evidence="6" id="KW-0723">Serine/threonine-protein kinase</keyword>
<dbReference type="InterPro" id="IPR000253">
    <property type="entry name" value="FHA_dom"/>
</dbReference>
<sequence length="406" mass="45469">MKNIQISLWDEQRTQILQQWQFTPPAPIEIGRSPERQVVIDRPSISRLHATISYTSLRQGGGYWEISNHSPNGTSVNQIAVVQGKGSTLVTNDARIELSNAGTLLTVELDVAPLHVHLPAAPVKCEHPDNPPNTLFCIHCGEPVTVIRQIRQYQVLKTLGQGGMGTTYLAWDKAKLLVLKEMNADMAVIPKAQELFEREAKILQSLHHPGIPEYYDFFVADGRKYLAMELIHGQDLDLYVMERGKVNIAQAIDWMIQLCEILGYIHQQQPPLIHRDVKPANILVRTIDRRIFLLDFGAVKEIGTLGGTKIGAPDYMAPEQNSGKPVTQSDLFAIGPTLIFLLTGRNPADFIQLLPDGYRFDLSSVPLVSPQMQATIDKVTQRRPIDRYQTAAELAQDLRKLARPLN</sequence>
<dbReference type="PROSITE" id="PS50011">
    <property type="entry name" value="PROTEIN_KINASE_DOM"/>
    <property type="match status" value="1"/>
</dbReference>
<gene>
    <name evidence="6" type="ORF">C7B77_00575</name>
</gene>
<accession>A0A2T1GNK7</accession>